<protein>
    <submittedName>
        <fullName evidence="1">Uncharacterized protein</fullName>
    </submittedName>
</protein>
<gene>
    <name evidence="1" type="ORF">KSF_066440</name>
</gene>
<organism evidence="1 2">
    <name type="scientific">Reticulibacter mediterranei</name>
    <dbReference type="NCBI Taxonomy" id="2778369"/>
    <lineage>
        <taxon>Bacteria</taxon>
        <taxon>Bacillati</taxon>
        <taxon>Chloroflexota</taxon>
        <taxon>Ktedonobacteria</taxon>
        <taxon>Ktedonobacterales</taxon>
        <taxon>Reticulibacteraceae</taxon>
        <taxon>Reticulibacter</taxon>
    </lineage>
</organism>
<sequence length="68" mass="8024">MLVHLLQLSALLQWDCTLATYHLRMAARVQVLGVGRCAFVYRAYHFEEVGDRWDCTYYNPYIHYTSGH</sequence>
<keyword evidence="2" id="KW-1185">Reference proteome</keyword>
<accession>A0A8J3IL97</accession>
<dbReference type="EMBL" id="BNJK01000001">
    <property type="protein sequence ID" value="GHO96596.1"/>
    <property type="molecule type" value="Genomic_DNA"/>
</dbReference>
<comment type="caution">
    <text evidence="1">The sequence shown here is derived from an EMBL/GenBank/DDBJ whole genome shotgun (WGS) entry which is preliminary data.</text>
</comment>
<evidence type="ECO:0000313" key="1">
    <source>
        <dbReference type="EMBL" id="GHO96596.1"/>
    </source>
</evidence>
<dbReference type="AlphaFoldDB" id="A0A8J3IL97"/>
<name>A0A8J3IL97_9CHLR</name>
<evidence type="ECO:0000313" key="2">
    <source>
        <dbReference type="Proteomes" id="UP000597444"/>
    </source>
</evidence>
<reference evidence="1" key="1">
    <citation type="submission" date="2020-10" db="EMBL/GenBank/DDBJ databases">
        <title>Taxonomic study of unclassified bacteria belonging to the class Ktedonobacteria.</title>
        <authorList>
            <person name="Yabe S."/>
            <person name="Wang C.M."/>
            <person name="Zheng Y."/>
            <person name="Sakai Y."/>
            <person name="Cavaletti L."/>
            <person name="Monciardini P."/>
            <person name="Donadio S."/>
        </authorList>
    </citation>
    <scope>NUCLEOTIDE SEQUENCE</scope>
    <source>
        <strain evidence="1">ID150040</strain>
    </source>
</reference>
<dbReference type="Proteomes" id="UP000597444">
    <property type="component" value="Unassembled WGS sequence"/>
</dbReference>
<proteinExistence type="predicted"/>